<dbReference type="NCBIfam" id="TIGR00922">
    <property type="entry name" value="nusG"/>
    <property type="match status" value="1"/>
</dbReference>
<dbReference type="PANTHER" id="PTHR30265:SF2">
    <property type="entry name" value="TRANSCRIPTION TERMINATION_ANTITERMINATION PROTEIN NUSG"/>
    <property type="match status" value="1"/>
</dbReference>
<keyword evidence="4 5" id="KW-0804">Transcription</keyword>
<dbReference type="GO" id="GO:0006353">
    <property type="term" value="P:DNA-templated transcription termination"/>
    <property type="evidence" value="ECO:0007669"/>
    <property type="project" value="UniProtKB-UniRule"/>
</dbReference>
<evidence type="ECO:0000256" key="2">
    <source>
        <dbReference type="ARBA" id="ARBA00022814"/>
    </source>
</evidence>
<dbReference type="GO" id="GO:0031564">
    <property type="term" value="P:transcription antitermination"/>
    <property type="evidence" value="ECO:0007669"/>
    <property type="project" value="UniProtKB-UniRule"/>
</dbReference>
<proteinExistence type="inferred from homology"/>
<accession>A0A2M7TDY7</accession>
<keyword evidence="3 5" id="KW-0805">Transcription regulation</keyword>
<dbReference type="InterPro" id="IPR043425">
    <property type="entry name" value="NusG-like"/>
</dbReference>
<dbReference type="CDD" id="cd06091">
    <property type="entry name" value="KOW_NusG"/>
    <property type="match status" value="1"/>
</dbReference>
<dbReference type="EMBL" id="PFNJ01000011">
    <property type="protein sequence ID" value="PIZ43756.1"/>
    <property type="molecule type" value="Genomic_DNA"/>
</dbReference>
<dbReference type="Gene3D" id="2.30.30.30">
    <property type="match status" value="1"/>
</dbReference>
<evidence type="ECO:0000259" key="8">
    <source>
        <dbReference type="SMART" id="SM00738"/>
    </source>
</evidence>
<evidence type="ECO:0000259" key="9">
    <source>
        <dbReference type="SMART" id="SM00739"/>
    </source>
</evidence>
<dbReference type="GO" id="GO:0005829">
    <property type="term" value="C:cytosol"/>
    <property type="evidence" value="ECO:0007669"/>
    <property type="project" value="UniProtKB-ARBA"/>
</dbReference>
<gene>
    <name evidence="5" type="primary">nusG</name>
    <name evidence="10" type="ORF">COY34_00375</name>
</gene>
<comment type="caution">
    <text evidence="10">The sequence shown here is derived from an EMBL/GenBank/DDBJ whole genome shotgun (WGS) entry which is preliminary data.</text>
</comment>
<evidence type="ECO:0000256" key="4">
    <source>
        <dbReference type="ARBA" id="ARBA00023163"/>
    </source>
</evidence>
<dbReference type="Proteomes" id="UP000230970">
    <property type="component" value="Unassembled WGS sequence"/>
</dbReference>
<reference evidence="11" key="1">
    <citation type="submission" date="2017-09" db="EMBL/GenBank/DDBJ databases">
        <title>Depth-based differentiation of microbial function through sediment-hosted aquifers and enrichment of novel symbionts in the deep terrestrial subsurface.</title>
        <authorList>
            <person name="Probst A.J."/>
            <person name="Ladd B."/>
            <person name="Jarett J.K."/>
            <person name="Geller-Mcgrath D.E."/>
            <person name="Sieber C.M.K."/>
            <person name="Emerson J.B."/>
            <person name="Anantharaman K."/>
            <person name="Thomas B.C."/>
            <person name="Malmstrom R."/>
            <person name="Stieglmeier M."/>
            <person name="Klingl A."/>
            <person name="Woyke T."/>
            <person name="Ryan C.M."/>
            <person name="Banfield J.F."/>
        </authorList>
    </citation>
    <scope>NUCLEOTIDE SEQUENCE [LARGE SCALE GENOMIC DNA]</scope>
</reference>
<feature type="domain" description="NusG-like N-terminal" evidence="8">
    <location>
        <begin position="9"/>
        <end position="117"/>
    </location>
</feature>
<dbReference type="SMART" id="SM00739">
    <property type="entry name" value="KOW"/>
    <property type="match status" value="1"/>
</dbReference>
<evidence type="ECO:0000313" key="10">
    <source>
        <dbReference type="EMBL" id="PIZ43756.1"/>
    </source>
</evidence>
<dbReference type="InterPro" id="IPR036735">
    <property type="entry name" value="NGN_dom_sf"/>
</dbReference>
<comment type="function">
    <text evidence="5 7">Participates in transcription elongation, termination and antitermination.</text>
</comment>
<dbReference type="PROSITE" id="PS01014">
    <property type="entry name" value="NUSG"/>
    <property type="match status" value="1"/>
</dbReference>
<dbReference type="InterPro" id="IPR006645">
    <property type="entry name" value="NGN-like_dom"/>
</dbReference>
<comment type="similarity">
    <text evidence="5 7">Belongs to the NusG family.</text>
</comment>
<dbReference type="InterPro" id="IPR001062">
    <property type="entry name" value="Transcrpt_antiterm_NusG"/>
</dbReference>
<dbReference type="InterPro" id="IPR005824">
    <property type="entry name" value="KOW"/>
</dbReference>
<dbReference type="GO" id="GO:0006354">
    <property type="term" value="P:DNA-templated transcription elongation"/>
    <property type="evidence" value="ECO:0007669"/>
    <property type="project" value="UniProtKB-UniRule"/>
</dbReference>
<dbReference type="Gene3D" id="3.30.70.940">
    <property type="entry name" value="NusG, N-terminal domain"/>
    <property type="match status" value="1"/>
</dbReference>
<protein>
    <recommendedName>
        <fullName evidence="5 6">Transcription termination/antitermination protein NusG</fullName>
    </recommendedName>
</protein>
<evidence type="ECO:0000256" key="7">
    <source>
        <dbReference type="RuleBase" id="RU000538"/>
    </source>
</evidence>
<dbReference type="AlphaFoldDB" id="A0A2M7TDY7"/>
<name>A0A2M7TDY7_UNCKA</name>
<sequence length="181" mass="20585">MLRRKDENQGQWYVIHAYSGHENKVAAALKKRIKSLNIEDKILEILVPTQEKIEIREGKRKNVQEKIFPGYLLIKMVMSDETWYIVRNTPGVTGFVGVAAKPVPLPLKEVETIKKYSELKAPKFKTTFTIGEAVKIIDGPFTDFVGAVDEINQDRGKIKVLVSIFGRETPVELDFLQVSKL</sequence>
<keyword evidence="1 5" id="KW-0806">Transcription termination</keyword>
<dbReference type="SMART" id="SM00738">
    <property type="entry name" value="NGN"/>
    <property type="match status" value="1"/>
</dbReference>
<dbReference type="InterPro" id="IPR015869">
    <property type="entry name" value="Transcrpt_antiterm_NusG_bac_CS"/>
</dbReference>
<dbReference type="SUPFAM" id="SSF50104">
    <property type="entry name" value="Translation proteins SH3-like domain"/>
    <property type="match status" value="1"/>
</dbReference>
<dbReference type="InterPro" id="IPR008991">
    <property type="entry name" value="Translation_prot_SH3-like_sf"/>
</dbReference>
<dbReference type="PANTHER" id="PTHR30265">
    <property type="entry name" value="RHO-INTERACTING TRANSCRIPTION TERMINATION FACTOR NUSG"/>
    <property type="match status" value="1"/>
</dbReference>
<dbReference type="InterPro" id="IPR014722">
    <property type="entry name" value="Rib_uL2_dom2"/>
</dbReference>
<dbReference type="InterPro" id="IPR047050">
    <property type="entry name" value="NGN"/>
</dbReference>
<keyword evidence="2 5" id="KW-0889">Transcription antitermination</keyword>
<dbReference type="SUPFAM" id="SSF82679">
    <property type="entry name" value="N-utilization substance G protein NusG, N-terminal domain"/>
    <property type="match status" value="1"/>
</dbReference>
<dbReference type="HAMAP" id="MF_00948">
    <property type="entry name" value="NusG"/>
    <property type="match status" value="1"/>
</dbReference>
<evidence type="ECO:0000313" key="11">
    <source>
        <dbReference type="Proteomes" id="UP000230970"/>
    </source>
</evidence>
<dbReference type="FunFam" id="3.30.70.940:FF:000002">
    <property type="entry name" value="Transcription termination/antitermination protein NusG"/>
    <property type="match status" value="1"/>
</dbReference>
<dbReference type="CDD" id="cd09891">
    <property type="entry name" value="NGN_Bact_1"/>
    <property type="match status" value="1"/>
</dbReference>
<dbReference type="GO" id="GO:0032784">
    <property type="term" value="P:regulation of DNA-templated transcription elongation"/>
    <property type="evidence" value="ECO:0007669"/>
    <property type="project" value="InterPro"/>
</dbReference>
<evidence type="ECO:0000256" key="6">
    <source>
        <dbReference type="NCBIfam" id="TIGR00922"/>
    </source>
</evidence>
<feature type="domain" description="KOW" evidence="9">
    <location>
        <begin position="127"/>
        <end position="154"/>
    </location>
</feature>
<dbReference type="FunFam" id="2.30.30.30:FF:000002">
    <property type="entry name" value="Transcription termination/antitermination factor NusG"/>
    <property type="match status" value="1"/>
</dbReference>
<organism evidence="10 11">
    <name type="scientific">candidate division WWE3 bacterium CG_4_10_14_0_2_um_filter_42_8</name>
    <dbReference type="NCBI Taxonomy" id="1975074"/>
    <lineage>
        <taxon>Bacteria</taxon>
        <taxon>Katanobacteria</taxon>
    </lineage>
</organism>
<evidence type="ECO:0000256" key="3">
    <source>
        <dbReference type="ARBA" id="ARBA00023015"/>
    </source>
</evidence>
<evidence type="ECO:0000256" key="5">
    <source>
        <dbReference type="HAMAP-Rule" id="MF_00948"/>
    </source>
</evidence>
<dbReference type="Pfam" id="PF00467">
    <property type="entry name" value="KOW"/>
    <property type="match status" value="1"/>
</dbReference>
<dbReference type="PRINTS" id="PR00338">
    <property type="entry name" value="NUSGTNSCPFCT"/>
</dbReference>
<evidence type="ECO:0000256" key="1">
    <source>
        <dbReference type="ARBA" id="ARBA00022472"/>
    </source>
</evidence>
<dbReference type="Pfam" id="PF02357">
    <property type="entry name" value="NusG"/>
    <property type="match status" value="1"/>
</dbReference>